<evidence type="ECO:0000256" key="5">
    <source>
        <dbReference type="SAM" id="MobiDB-lite"/>
    </source>
</evidence>
<feature type="transmembrane region" description="Helical" evidence="6">
    <location>
        <begin position="415"/>
        <end position="437"/>
    </location>
</feature>
<feature type="transmembrane region" description="Helical" evidence="6">
    <location>
        <begin position="262"/>
        <end position="283"/>
    </location>
</feature>
<feature type="domain" description="Amino acid transporter transmembrane" evidence="7">
    <location>
        <begin position="37"/>
        <end position="437"/>
    </location>
</feature>
<evidence type="ECO:0000256" key="6">
    <source>
        <dbReference type="SAM" id="Phobius"/>
    </source>
</evidence>
<dbReference type="Proteomes" id="UP000549394">
    <property type="component" value="Unassembled WGS sequence"/>
</dbReference>
<evidence type="ECO:0000313" key="8">
    <source>
        <dbReference type="EMBL" id="CAD5116836.1"/>
    </source>
</evidence>
<feature type="transmembrane region" description="Helical" evidence="6">
    <location>
        <begin position="113"/>
        <end position="137"/>
    </location>
</feature>
<evidence type="ECO:0000256" key="3">
    <source>
        <dbReference type="ARBA" id="ARBA00022989"/>
    </source>
</evidence>
<organism evidence="8 9">
    <name type="scientific">Dimorphilus gyrociliatus</name>
    <dbReference type="NCBI Taxonomy" id="2664684"/>
    <lineage>
        <taxon>Eukaryota</taxon>
        <taxon>Metazoa</taxon>
        <taxon>Spiralia</taxon>
        <taxon>Lophotrochozoa</taxon>
        <taxon>Annelida</taxon>
        <taxon>Polychaeta</taxon>
        <taxon>Polychaeta incertae sedis</taxon>
        <taxon>Dinophilidae</taxon>
        <taxon>Dimorphilus</taxon>
    </lineage>
</organism>
<accession>A0A7I8VL90</accession>
<evidence type="ECO:0000256" key="4">
    <source>
        <dbReference type="ARBA" id="ARBA00023136"/>
    </source>
</evidence>
<dbReference type="InterPro" id="IPR013057">
    <property type="entry name" value="AA_transpt_TM"/>
</dbReference>
<feature type="compositionally biased region" description="Basic and acidic residues" evidence="5">
    <location>
        <begin position="1"/>
        <end position="12"/>
    </location>
</feature>
<keyword evidence="4 6" id="KW-0472">Membrane</keyword>
<feature type="transmembrane region" description="Helical" evidence="6">
    <location>
        <begin position="303"/>
        <end position="329"/>
    </location>
</feature>
<dbReference type="GO" id="GO:0015179">
    <property type="term" value="F:L-amino acid transmembrane transporter activity"/>
    <property type="evidence" value="ECO:0007669"/>
    <property type="project" value="TreeGrafter"/>
</dbReference>
<dbReference type="EMBL" id="CAJFCJ010000007">
    <property type="protein sequence ID" value="CAD5116836.1"/>
    <property type="molecule type" value="Genomic_DNA"/>
</dbReference>
<reference evidence="8 9" key="1">
    <citation type="submission" date="2020-08" db="EMBL/GenBank/DDBJ databases">
        <authorList>
            <person name="Hejnol A."/>
        </authorList>
    </citation>
    <scope>NUCLEOTIDE SEQUENCE [LARGE SCALE GENOMIC DNA]</scope>
</reference>
<dbReference type="OrthoDB" id="438545at2759"/>
<feature type="region of interest" description="Disordered" evidence="5">
    <location>
        <begin position="1"/>
        <end position="22"/>
    </location>
</feature>
<feature type="transmembrane region" description="Helical" evidence="6">
    <location>
        <begin position="158"/>
        <end position="181"/>
    </location>
</feature>
<protein>
    <submittedName>
        <fullName evidence="8">DgyrCDS5682</fullName>
    </submittedName>
</protein>
<proteinExistence type="predicted"/>
<feature type="transmembrane region" description="Helical" evidence="6">
    <location>
        <begin position="40"/>
        <end position="61"/>
    </location>
</feature>
<comment type="subcellular location">
    <subcellularLocation>
        <location evidence="1">Membrane</location>
        <topology evidence="1">Multi-pass membrane protein</topology>
    </subcellularLocation>
</comment>
<evidence type="ECO:0000259" key="7">
    <source>
        <dbReference type="Pfam" id="PF01490"/>
    </source>
</evidence>
<feature type="transmembrane region" description="Helical" evidence="6">
    <location>
        <begin position="373"/>
        <end position="394"/>
    </location>
</feature>
<feature type="transmembrane region" description="Helical" evidence="6">
    <location>
        <begin position="187"/>
        <end position="205"/>
    </location>
</feature>
<dbReference type="GO" id="GO:0016020">
    <property type="term" value="C:membrane"/>
    <property type="evidence" value="ECO:0007669"/>
    <property type="project" value="UniProtKB-SubCell"/>
</dbReference>
<evidence type="ECO:0000256" key="2">
    <source>
        <dbReference type="ARBA" id="ARBA00022692"/>
    </source>
</evidence>
<evidence type="ECO:0000313" key="9">
    <source>
        <dbReference type="Proteomes" id="UP000549394"/>
    </source>
</evidence>
<keyword evidence="3 6" id="KW-1133">Transmembrane helix</keyword>
<comment type="caution">
    <text evidence="8">The sequence shown here is derived from an EMBL/GenBank/DDBJ whole genome shotgun (WGS) entry which is preliminary data.</text>
</comment>
<dbReference type="PANTHER" id="PTHR22950">
    <property type="entry name" value="AMINO ACID TRANSPORTER"/>
    <property type="match status" value="1"/>
</dbReference>
<evidence type="ECO:0000256" key="1">
    <source>
        <dbReference type="ARBA" id="ARBA00004141"/>
    </source>
</evidence>
<feature type="transmembrane region" description="Helical" evidence="6">
    <location>
        <begin position="350"/>
        <end position="367"/>
    </location>
</feature>
<sequence>MGSFDKSEESERQPLLTSSGKKVRTSSTTLHVDTIQKTGWLSSSFIIANITLGVGLLNFPAAYKDAGGIPQAITIQAICLLFASTAFMFLAYASDVKGDNTYQDVLHSHAGPVALVVCNLFIFIHNFGSCITFLVILGDQIDQITSYGYGLTFCHYWYMCRTFTLTVISIILILPFCYPKVISDFKFISMLGIFAVLYILGLSIYKYSTNTDPVDLPEYRADRWLEIFKVMPTICFSFEGHIESVPVYACLKKRNLSEFARAIASSLFMSCTIYTIIGAFGFLTFGESVKSDFLLSYRTDVPVIIAMAIIALKVITTYPAVFYCARLVIDDLVRYSFKLEYEQHERKRRYIITTVLFMISLIVAQAVPTIGSVIALLGGTAALFIFVFPGLSFMHANLLNVSKYGGRIKDLVKTGFGILFVILGFFIAGSTTAQSIIRYKSGEFSERDVICS</sequence>
<name>A0A7I8VL90_9ANNE</name>
<keyword evidence="9" id="KW-1185">Reference proteome</keyword>
<feature type="transmembrane region" description="Helical" evidence="6">
    <location>
        <begin position="73"/>
        <end position="93"/>
    </location>
</feature>
<dbReference type="AlphaFoldDB" id="A0A7I8VL90"/>
<gene>
    <name evidence="8" type="ORF">DGYR_LOCUS5423</name>
</gene>
<keyword evidence="2 6" id="KW-0812">Transmembrane</keyword>
<dbReference type="Pfam" id="PF01490">
    <property type="entry name" value="Aa_trans"/>
    <property type="match status" value="1"/>
</dbReference>
<dbReference type="PANTHER" id="PTHR22950:SF652">
    <property type="entry name" value="TRANSMEMBRANE AMINO ACID TRANSPORTER FAMILY PROTEIN"/>
    <property type="match status" value="1"/>
</dbReference>